<keyword evidence="3" id="KW-1185">Reference proteome</keyword>
<dbReference type="GO" id="GO:0007229">
    <property type="term" value="P:integrin-mediated signaling pathway"/>
    <property type="evidence" value="ECO:0007669"/>
    <property type="project" value="InterPro"/>
</dbReference>
<evidence type="ECO:0000313" key="3">
    <source>
        <dbReference type="Proteomes" id="UP000281406"/>
    </source>
</evidence>
<sequence length="686" mass="75482">MSSCSAVETKTPSLPRVIFREDLKIPLGKRPVSFPSFPNTVSSSVDGHNRQSLKVRNSPLVLPFSNEPRHDSTVISSKGFTSPLKCIKKPIPTPFSLTKVSLFGKEIDKNGLGHLKNSSTLNVLLEESTLKTANTEAVEVHQTMLSNPGLSYSSLEYSSTPSPSESLTDSSSGSVSQFFDQHVLSTLEKAKRKLSHKNLLVCGRPKSFYSSKALVLPTASPPSPTEFESCHPEASPLKISGTSHTTVTVMELSGVMQPERLRKPLPDLISLRPMPLKPPRPPHVDLGKYKTGIHVSDTSETLTVECVPEPEILATGNASLEDATVPPPEFPDFDISAPEATDHNAINLAALELEATEFPDSLPPPPLPDEDNGLDLQALLVTCCPNNIGPQNMQSGDVLCQSSDEARNVGILASATDLATSDLKRNGSHAAFNLNSEHQLPSEPISSQQRRFHETFDNVYEDVETVPKVSFAQSSFKCKAAPKNPYADNGHVKQLSPEHHDDKELKKKEKQRLEKEKKEQKEKDKKRNEMHKKFKITGLEEPMYRARVLAASKLRKYDLPVKSGDLISIIRTVNCPKGKWLARDANNKYGYISVMNVELNIKEMLELGKKASQAAGRGQTDVDNLSFSSRSQTKAVFMPEMFDSNSSVHQTFSDWSIEDIHTQEAGNFQFAGIDILPPPALYADSL</sequence>
<reference evidence="2 3" key="1">
    <citation type="submission" date="2018-10" db="EMBL/GenBank/DDBJ databases">
        <title>Genome assembly for a Yunnan-Guizhou Plateau 3E fish, Anabarilius grahami (Regan), and its evolutionary and genetic applications.</title>
        <authorList>
            <person name="Jiang W."/>
        </authorList>
    </citation>
    <scope>NUCLEOTIDE SEQUENCE [LARGE SCALE GENOMIC DNA]</scope>
    <source>
        <strain evidence="2">AG-KIZ</strain>
        <tissue evidence="2">Muscle</tissue>
    </source>
</reference>
<evidence type="ECO:0000313" key="2">
    <source>
        <dbReference type="EMBL" id="ROL45912.1"/>
    </source>
</evidence>
<feature type="region of interest" description="Disordered" evidence="1">
    <location>
        <begin position="482"/>
        <end position="533"/>
    </location>
</feature>
<dbReference type="GO" id="GO:0005886">
    <property type="term" value="C:plasma membrane"/>
    <property type="evidence" value="ECO:0007669"/>
    <property type="project" value="InterPro"/>
</dbReference>
<dbReference type="GO" id="GO:0072659">
    <property type="term" value="P:protein localization to plasma membrane"/>
    <property type="evidence" value="ECO:0007669"/>
    <property type="project" value="TreeGrafter"/>
</dbReference>
<proteinExistence type="predicted"/>
<gene>
    <name evidence="2" type="ORF">DPX16_11607</name>
</gene>
<accession>A0A3N0YI30</accession>
<dbReference type="Proteomes" id="UP000281406">
    <property type="component" value="Unassembled WGS sequence"/>
</dbReference>
<dbReference type="EMBL" id="RJVU01042534">
    <property type="protein sequence ID" value="ROL45912.1"/>
    <property type="molecule type" value="Genomic_DNA"/>
</dbReference>
<organism evidence="2 3">
    <name type="scientific">Anabarilius grahami</name>
    <name type="common">Kanglang fish</name>
    <name type="synonym">Barilius grahami</name>
    <dbReference type="NCBI Taxonomy" id="495550"/>
    <lineage>
        <taxon>Eukaryota</taxon>
        <taxon>Metazoa</taxon>
        <taxon>Chordata</taxon>
        <taxon>Craniata</taxon>
        <taxon>Vertebrata</taxon>
        <taxon>Euteleostomi</taxon>
        <taxon>Actinopterygii</taxon>
        <taxon>Neopterygii</taxon>
        <taxon>Teleostei</taxon>
        <taxon>Ostariophysi</taxon>
        <taxon>Cypriniformes</taxon>
        <taxon>Xenocyprididae</taxon>
        <taxon>Xenocypridinae</taxon>
        <taxon>Xenocypridinae incertae sedis</taxon>
        <taxon>Anabarilius</taxon>
    </lineage>
</organism>
<dbReference type="PANTHER" id="PTHR16830">
    <property type="entry name" value="SH2 CONTAINING ADAPTOR PRAM-1 RELATED"/>
    <property type="match status" value="1"/>
</dbReference>
<dbReference type="FunFam" id="2.30.30.40:FF:000307">
    <property type="entry name" value="Predicted protein"/>
    <property type="match status" value="1"/>
</dbReference>
<dbReference type="SUPFAM" id="SSF50044">
    <property type="entry name" value="SH3-domain"/>
    <property type="match status" value="1"/>
</dbReference>
<feature type="compositionally biased region" description="Basic and acidic residues" evidence="1">
    <location>
        <begin position="496"/>
        <end position="527"/>
    </location>
</feature>
<dbReference type="PANTHER" id="PTHR16830:SF20">
    <property type="entry name" value="SI:CH211-188C16.1-RELATED"/>
    <property type="match status" value="1"/>
</dbReference>
<dbReference type="InterPro" id="IPR043443">
    <property type="entry name" value="FYB1/2-like"/>
</dbReference>
<protein>
    <submittedName>
        <fullName evidence="2">FYN-binding protein 1</fullName>
    </submittedName>
</protein>
<dbReference type="Gene3D" id="2.30.30.40">
    <property type="entry name" value="SH3 Domains"/>
    <property type="match status" value="1"/>
</dbReference>
<dbReference type="AlphaFoldDB" id="A0A3N0YI30"/>
<name>A0A3N0YI30_ANAGA</name>
<comment type="caution">
    <text evidence="2">The sequence shown here is derived from an EMBL/GenBank/DDBJ whole genome shotgun (WGS) entry which is preliminary data.</text>
</comment>
<dbReference type="OrthoDB" id="5986624at2759"/>
<dbReference type="InterPro" id="IPR036028">
    <property type="entry name" value="SH3-like_dom_sf"/>
</dbReference>
<dbReference type="GO" id="GO:0050852">
    <property type="term" value="P:T cell receptor signaling pathway"/>
    <property type="evidence" value="ECO:0007669"/>
    <property type="project" value="TreeGrafter"/>
</dbReference>
<evidence type="ECO:0000256" key="1">
    <source>
        <dbReference type="SAM" id="MobiDB-lite"/>
    </source>
</evidence>